<name>A0A9D5C0B7_9LILI</name>
<dbReference type="Pfam" id="PF25794">
    <property type="entry name" value="SACS"/>
    <property type="match status" value="1"/>
</dbReference>
<dbReference type="InterPro" id="IPR058210">
    <property type="entry name" value="SACS/Nov_dom"/>
</dbReference>
<dbReference type="OrthoDB" id="1262810at2759"/>
<evidence type="ECO:0000313" key="2">
    <source>
        <dbReference type="EMBL" id="KAJ0963929.1"/>
    </source>
</evidence>
<evidence type="ECO:0000313" key="3">
    <source>
        <dbReference type="Proteomes" id="UP001085076"/>
    </source>
</evidence>
<reference evidence="2" key="1">
    <citation type="submission" date="2021-03" db="EMBL/GenBank/DDBJ databases">
        <authorList>
            <person name="Li Z."/>
            <person name="Yang C."/>
        </authorList>
    </citation>
    <scope>NUCLEOTIDE SEQUENCE</scope>
    <source>
        <strain evidence="2">Dzin_1.0</strain>
        <tissue evidence="2">Leaf</tissue>
    </source>
</reference>
<organism evidence="2 3">
    <name type="scientific">Dioscorea zingiberensis</name>
    <dbReference type="NCBI Taxonomy" id="325984"/>
    <lineage>
        <taxon>Eukaryota</taxon>
        <taxon>Viridiplantae</taxon>
        <taxon>Streptophyta</taxon>
        <taxon>Embryophyta</taxon>
        <taxon>Tracheophyta</taxon>
        <taxon>Spermatophyta</taxon>
        <taxon>Magnoliopsida</taxon>
        <taxon>Liliopsida</taxon>
        <taxon>Dioscoreales</taxon>
        <taxon>Dioscoreaceae</taxon>
        <taxon>Dioscorea</taxon>
    </lineage>
</organism>
<gene>
    <name evidence="2" type="ORF">J5N97_029051</name>
</gene>
<dbReference type="PANTHER" id="PTHR15600">
    <property type="entry name" value="SACSIN"/>
    <property type="match status" value="1"/>
</dbReference>
<proteinExistence type="predicted"/>
<sequence length="2066" mass="230862">MDNGKLAEKYFVHPCISDDLAKKLGVQSLCCLSLIDEKLTRDLPCMDYARICELLTMYGDNDFLLFDLLELADCCKAKKVKLIYDKREHPRQSLLQHNLGEFQGSSLTVVLEGATLSMEEICGFQQSPPWKIQGNVLNYGLGLISSYFICDFLTIISSGYFYMFDPLGLALAASSSTGPSAKSFSLLGTDLTQRFRDQFIPMLIDKETQLASSDSTIIRMPLSSKLMNELETGCDRVRKIFDRFIHQASSTLLFLKSVLQVSILSWEKGNLQPSLDFSVSIDPSLAIMRNPFSEKKWRKFQIARLFSSSCAAIKMHVIDIHVCHSGSNTVDKWLVVLCLGSGQTRNMALDKQYLAYNLTPVAGIAARISQNGQPMSAHLSSCMLSPLPLYGNISMPVTVLGCFLVCHRGGRYLFSHPHTVGFQGPQTHSRNQLIESWNNELLLCVRDSYIEMIMEFQKLKKDPLTSSIESSSSRLVSYILRAYGDQIYSFWPRSKKRSPFPVRLDDSGHDSNSVKATESDWESLVEQVIRPFYARLVDLPVWQLYSGNVVRADEGMFLSQPGNGEDNDFPPAEVCNFIKEHYPVFAVPSELVSEIQAVGVKVREIKPKMVRDLLKVSTSVLLRFVDAYVDVLDYCLSDIHLHRSLEHLRIGSLGEASTSYAAESMQVGNLSSSITLATSSGSNTRRSNHNVAQNIANSRGDALDMVSNLGRTLYDFGRGVVEDISMAGSLQTQNTAGGGSTNNADQLISFMAAELKGVPVPTATKGLVRLGTTELWIGSKEQQALMHPLAEKFIHPRCLDKPILTELFSNQTLQKLLKLRNFSPHLLTSHLKFLFSERWVSHVMNYKLTPWVSWDNSPELRSDGPDPEWIRLFWRTFWALEGELALISDWPLIPAFLNGPVLCRVKQYQLVFCPPITDRTINNGVSNLNYEGSEMLDSSPNGISQSEEVKLYHSEFELMKSRYPWLLHLLNQFNVPIYDVLFLDLGAFCNIFPAPSRSLGQVVVSKLLASKHNGYLTEPKNLSNEDRDRLFGLFVSDFRPSTSYVYKREELDFLRELPIYKTVLGTYTRLRGPEQCIVSPATFFHPSDERCLSNSADAGPFFHALGVKELNDQEVFLKFALPGFEGKGPEEQERILSYLYTNWKDLQSDSNIVNSLKETRFVSSANEQCKDLFKPGDLLDPFDSLLASVFSGERNKFPGERYMADGWLHILRKTGLRTSSQADVIVECAKKLEILGSQAMTHAEDPDDFEAEFSGACNEISFELWSLAGSVVDCLFANFATLYDNSFCEMIGKIAFIPAEKGFPSIGGKRGGKRVLAPYREAILLKDWPLAWSIAPILVKQKIIPPEYSWGAFHLRSPPAFSTVLKHLQVVGRNNGEDTLAHWPTTSGMMTVEGACVEIFKYLEKVWGTLSSSDIIDLQRLAFVPVANGTRLATGKSLFVRLTVNLSPFAFELPALYLPFVRILKEMGMQENLSIMYARDFLSTIQKSCGYQRLNPNEFRAVMEILNFICDGGSQKGLVGTEWVCDAIVPDDGCRLVLARSCVYMDSYGYHFIGNIDTSRLRFVHPELAENICVALGIRKLSDVIVEQLDERVQLEVVDQIASVPLDKIKDKLLSKSFQDAVWILINSITNHFPSFDGLNLWQIQSSLGHMAEKLQFVRCLHTRYLLLPKYVDITRITKGSIIQEWEGSVGHRVVHFVDKTHSHILVADPPSCMSLYDVIAVVVSQVLGAPAVLPIGPLFSCPENSEKALLVVLNLGSEGGVAKCLGRNKHLVGEELLPQDALQVQFLPLRPVYSGELVAWKTSKNGEKLRYGRVLEDARPSAGQALYRFPVEIAPGENQVLLSSQVFSFRSVSTAELASQASLPERSESKAENIVLHSQTTSEDRGKGKIVAKNAQELQYGRVSASELVQAVQEMLSSAGINMDAEKQSLIQTTLALQEELKDSRVALLVEQEKADVSSKEADAAKAAWTCRICLGTEVEMNGGVAKDLDYDFICLFLSGPYIDLYRAIDLSNLSLVGCNKADEVIDFVCDVYHEETGTGRVVAPEKLKMMKDVNGRQETYELKS</sequence>
<dbReference type="EMBL" id="JAGGNH010000009">
    <property type="protein sequence ID" value="KAJ0963929.1"/>
    <property type="molecule type" value="Genomic_DNA"/>
</dbReference>
<dbReference type="GO" id="GO:0030544">
    <property type="term" value="F:Hsp70 protein binding"/>
    <property type="evidence" value="ECO:0007669"/>
    <property type="project" value="TreeGrafter"/>
</dbReference>
<protein>
    <recommendedName>
        <fullName evidence="1">Sacsin/Nov domain-containing protein</fullName>
    </recommendedName>
</protein>
<accession>A0A9D5C0B7</accession>
<dbReference type="PANTHER" id="PTHR15600:SF42">
    <property type="entry name" value="SACSIN"/>
    <property type="match status" value="1"/>
</dbReference>
<keyword evidence="3" id="KW-1185">Reference proteome</keyword>
<comment type="caution">
    <text evidence="2">The sequence shown here is derived from an EMBL/GenBank/DDBJ whole genome shotgun (WGS) entry which is preliminary data.</text>
</comment>
<dbReference type="Proteomes" id="UP001085076">
    <property type="component" value="Miscellaneous, Linkage group lg09"/>
</dbReference>
<feature type="domain" description="Sacsin/Nov" evidence="1">
    <location>
        <begin position="49"/>
        <end position="275"/>
    </location>
</feature>
<evidence type="ECO:0000259" key="1">
    <source>
        <dbReference type="Pfam" id="PF25794"/>
    </source>
</evidence>
<reference evidence="2" key="2">
    <citation type="journal article" date="2022" name="Hortic Res">
        <title>The genome of Dioscorea zingiberensis sheds light on the biosynthesis, origin and evolution of the medicinally important diosgenin saponins.</title>
        <authorList>
            <person name="Li Y."/>
            <person name="Tan C."/>
            <person name="Li Z."/>
            <person name="Guo J."/>
            <person name="Li S."/>
            <person name="Chen X."/>
            <person name="Wang C."/>
            <person name="Dai X."/>
            <person name="Yang H."/>
            <person name="Song W."/>
            <person name="Hou L."/>
            <person name="Xu J."/>
            <person name="Tong Z."/>
            <person name="Xu A."/>
            <person name="Yuan X."/>
            <person name="Wang W."/>
            <person name="Yang Q."/>
            <person name="Chen L."/>
            <person name="Sun Z."/>
            <person name="Wang K."/>
            <person name="Pan B."/>
            <person name="Chen J."/>
            <person name="Bao Y."/>
            <person name="Liu F."/>
            <person name="Qi X."/>
            <person name="Gang D.R."/>
            <person name="Wen J."/>
            <person name="Li J."/>
        </authorList>
    </citation>
    <scope>NUCLEOTIDE SEQUENCE</scope>
    <source>
        <strain evidence="2">Dzin_1.0</strain>
    </source>
</reference>
<dbReference type="InterPro" id="IPR052972">
    <property type="entry name" value="Sacsin_chaperone_reg"/>
</dbReference>